<reference evidence="3 4" key="1">
    <citation type="submission" date="2018-09" db="EMBL/GenBank/DDBJ databases">
        <title>Paenibacillus SK2017-BO5.</title>
        <authorList>
            <person name="Piskunova J.V."/>
            <person name="Dubiley S.A."/>
            <person name="Severinov K.V."/>
        </authorList>
    </citation>
    <scope>NUCLEOTIDE SEQUENCE [LARGE SCALE GENOMIC DNA]</scope>
    <source>
        <strain evidence="3 4">BO5</strain>
    </source>
</reference>
<evidence type="ECO:0000256" key="1">
    <source>
        <dbReference type="SAM" id="SignalP"/>
    </source>
</evidence>
<accession>A0A3A3H266</accession>
<comment type="caution">
    <text evidence="3">The sequence shown here is derived from an EMBL/GenBank/DDBJ whole genome shotgun (WGS) entry which is preliminary data.</text>
</comment>
<organism evidence="3 4">
    <name type="scientific">Paenibacillus thiaminolyticus</name>
    <name type="common">Bacillus thiaminolyticus</name>
    <dbReference type="NCBI Taxonomy" id="49283"/>
    <lineage>
        <taxon>Bacteria</taxon>
        <taxon>Bacillati</taxon>
        <taxon>Bacillota</taxon>
        <taxon>Bacilli</taxon>
        <taxon>Bacillales</taxon>
        <taxon>Paenibacillaceae</taxon>
        <taxon>Paenibacillus</taxon>
    </lineage>
</organism>
<proteinExistence type="predicted"/>
<name>A0A3A3H266_PANTH</name>
<sequence length="130" mass="14452">MKKIAFVLTIAASLVLGSSAVNAQTSTFKDVSDTKHPWAIKAIDFMNKNGVITGYDDGTFKPDKGVTKAEFVSMFSRLFDKYVTNEDSPTRQFKDVPSSNWAYDAVSKVRRNQACKPTKARANDCLRGEF</sequence>
<dbReference type="Proteomes" id="UP000266177">
    <property type="component" value="Unassembled WGS sequence"/>
</dbReference>
<evidence type="ECO:0000259" key="2">
    <source>
        <dbReference type="PROSITE" id="PS51272"/>
    </source>
</evidence>
<dbReference type="OrthoDB" id="2382419at2"/>
<feature type="domain" description="SLH" evidence="2">
    <location>
        <begin position="25"/>
        <end position="89"/>
    </location>
</feature>
<dbReference type="AlphaFoldDB" id="A0A3A3H266"/>
<dbReference type="PROSITE" id="PS51272">
    <property type="entry name" value="SLH"/>
    <property type="match status" value="1"/>
</dbReference>
<gene>
    <name evidence="3" type="ORF">DQX05_07725</name>
</gene>
<evidence type="ECO:0000313" key="3">
    <source>
        <dbReference type="EMBL" id="RJG25316.1"/>
    </source>
</evidence>
<feature type="chain" id="PRO_5017239610" evidence="1">
    <location>
        <begin position="24"/>
        <end position="130"/>
    </location>
</feature>
<protein>
    <submittedName>
        <fullName evidence="3">S-layer homology domain-containing protein</fullName>
    </submittedName>
</protein>
<feature type="signal peptide" evidence="1">
    <location>
        <begin position="1"/>
        <end position="23"/>
    </location>
</feature>
<dbReference type="PANTHER" id="PTHR43308:SF5">
    <property type="entry name" value="S-LAYER PROTEIN _ PEPTIDOGLYCAN ENDO-BETA-N-ACETYLGLUCOSAMINIDASE"/>
    <property type="match status" value="1"/>
</dbReference>
<dbReference type="InterPro" id="IPR051465">
    <property type="entry name" value="Cell_Envelope_Struct_Comp"/>
</dbReference>
<dbReference type="PANTHER" id="PTHR43308">
    <property type="entry name" value="OUTER MEMBRANE PROTEIN ALPHA-RELATED"/>
    <property type="match status" value="1"/>
</dbReference>
<dbReference type="Pfam" id="PF00395">
    <property type="entry name" value="SLH"/>
    <property type="match status" value="1"/>
</dbReference>
<dbReference type="EMBL" id="QYZD01000004">
    <property type="protein sequence ID" value="RJG25316.1"/>
    <property type="molecule type" value="Genomic_DNA"/>
</dbReference>
<dbReference type="InterPro" id="IPR001119">
    <property type="entry name" value="SLH_dom"/>
</dbReference>
<dbReference type="RefSeq" id="WP_119792361.1">
    <property type="nucleotide sequence ID" value="NZ_QYZD01000004.1"/>
</dbReference>
<keyword evidence="1" id="KW-0732">Signal</keyword>
<evidence type="ECO:0000313" key="4">
    <source>
        <dbReference type="Proteomes" id="UP000266177"/>
    </source>
</evidence>